<dbReference type="GO" id="GO:0016887">
    <property type="term" value="F:ATP hydrolysis activity"/>
    <property type="evidence" value="ECO:0007669"/>
    <property type="project" value="InterPro"/>
</dbReference>
<name>A0A840CPP9_9RHOB</name>
<organism evidence="9 10">
    <name type="scientific">Actibacterium naphthalenivorans</name>
    <dbReference type="NCBI Taxonomy" id="1614693"/>
    <lineage>
        <taxon>Bacteria</taxon>
        <taxon>Pseudomonadati</taxon>
        <taxon>Pseudomonadota</taxon>
        <taxon>Alphaproteobacteria</taxon>
        <taxon>Rhodobacterales</taxon>
        <taxon>Roseobacteraceae</taxon>
        <taxon>Actibacterium</taxon>
    </lineage>
</organism>
<dbReference type="EMBL" id="JACIEQ010000014">
    <property type="protein sequence ID" value="MBB4023917.1"/>
    <property type="molecule type" value="Genomic_DNA"/>
</dbReference>
<dbReference type="GO" id="GO:0005886">
    <property type="term" value="C:plasma membrane"/>
    <property type="evidence" value="ECO:0007669"/>
    <property type="project" value="UniProtKB-SubCell"/>
</dbReference>
<dbReference type="PROSITE" id="PS50893">
    <property type="entry name" value="ABC_TRANSPORTER_2"/>
    <property type="match status" value="1"/>
</dbReference>
<evidence type="ECO:0000313" key="9">
    <source>
        <dbReference type="EMBL" id="MBB4023917.1"/>
    </source>
</evidence>
<dbReference type="Pfam" id="PF00005">
    <property type="entry name" value="ABC_tran"/>
    <property type="match status" value="1"/>
</dbReference>
<keyword evidence="4" id="KW-1003">Cell membrane</keyword>
<dbReference type="CDD" id="cd03257">
    <property type="entry name" value="ABC_NikE_OppD_transporters"/>
    <property type="match status" value="1"/>
</dbReference>
<dbReference type="InterPro" id="IPR017871">
    <property type="entry name" value="ABC_transporter-like_CS"/>
</dbReference>
<evidence type="ECO:0000256" key="1">
    <source>
        <dbReference type="ARBA" id="ARBA00004417"/>
    </source>
</evidence>
<dbReference type="NCBIfam" id="TIGR01727">
    <property type="entry name" value="oligo_HPY"/>
    <property type="match status" value="1"/>
</dbReference>
<dbReference type="GO" id="GO:0005524">
    <property type="term" value="F:ATP binding"/>
    <property type="evidence" value="ECO:0007669"/>
    <property type="project" value="UniProtKB-KW"/>
</dbReference>
<comment type="subcellular location">
    <subcellularLocation>
        <location evidence="1">Cell inner membrane</location>
        <topology evidence="1">Peripheral membrane protein</topology>
    </subcellularLocation>
</comment>
<feature type="domain" description="ABC transporter" evidence="8">
    <location>
        <begin position="22"/>
        <end position="273"/>
    </location>
</feature>
<dbReference type="Gene3D" id="3.40.50.300">
    <property type="entry name" value="P-loop containing nucleotide triphosphate hydrolases"/>
    <property type="match status" value="1"/>
</dbReference>
<comment type="similarity">
    <text evidence="2">Belongs to the ABC transporter superfamily.</text>
</comment>
<dbReference type="Pfam" id="PF08352">
    <property type="entry name" value="oligo_HPY"/>
    <property type="match status" value="1"/>
</dbReference>
<evidence type="ECO:0000256" key="2">
    <source>
        <dbReference type="ARBA" id="ARBA00005417"/>
    </source>
</evidence>
<dbReference type="SUPFAM" id="SSF52540">
    <property type="entry name" value="P-loop containing nucleoside triphosphate hydrolases"/>
    <property type="match status" value="1"/>
</dbReference>
<comment type="caution">
    <text evidence="9">The sequence shown here is derived from an EMBL/GenBank/DDBJ whole genome shotgun (WGS) entry which is preliminary data.</text>
</comment>
<keyword evidence="3" id="KW-0813">Transport</keyword>
<sequence length="352" mass="37793">MSATKSIEAPNDEPATRPAPVLEVRDLCTEFRTKAGVGRAVDGVSFTLHEGEILAIVGESGSGKSVTSLSIMGLIPDPPGRIAGGSVTYGGRDLTRLDEKALQKLRGNEIAMIFQEPMTSLNPVLSIGRQMTEGIRQHTGMSEAEARKHAVEMMRRVSIPAPEKRLGEYPHQFSGGMLQRIMIAIAMSCSPRVLIADEPTTALDVTIQAQILELMRDLRATTGASIMLITHDMGVVAEMADRVVVMYAGRKVEEGRVEDIFARPRHPYTRGLLAALPVLGTAGEVGGTQLNEIPGVVPALTDLPNGCRFSDRCALSTDKCLAEDPPFADRVGAHSAACWHSDRLAPTMEATS</sequence>
<evidence type="ECO:0000259" key="8">
    <source>
        <dbReference type="PROSITE" id="PS50893"/>
    </source>
</evidence>
<proteinExistence type="inferred from homology"/>
<dbReference type="Proteomes" id="UP000585681">
    <property type="component" value="Unassembled WGS sequence"/>
</dbReference>
<dbReference type="PANTHER" id="PTHR43297:SF2">
    <property type="entry name" value="DIPEPTIDE TRANSPORT ATP-BINDING PROTEIN DPPD"/>
    <property type="match status" value="1"/>
</dbReference>
<accession>A0A840CPP9</accession>
<protein>
    <submittedName>
        <fullName evidence="9">Oligopeptide/dipeptide ABC transporter ATP-binding protein</fullName>
    </submittedName>
</protein>
<gene>
    <name evidence="9" type="ORF">GGR17_003757</name>
</gene>
<dbReference type="PANTHER" id="PTHR43297">
    <property type="entry name" value="OLIGOPEPTIDE TRANSPORT ATP-BINDING PROTEIN APPD"/>
    <property type="match status" value="1"/>
</dbReference>
<dbReference type="SMART" id="SM00382">
    <property type="entry name" value="AAA"/>
    <property type="match status" value="1"/>
</dbReference>
<evidence type="ECO:0000256" key="6">
    <source>
        <dbReference type="ARBA" id="ARBA00022840"/>
    </source>
</evidence>
<dbReference type="GO" id="GO:0015833">
    <property type="term" value="P:peptide transport"/>
    <property type="evidence" value="ECO:0007669"/>
    <property type="project" value="InterPro"/>
</dbReference>
<evidence type="ECO:0000256" key="4">
    <source>
        <dbReference type="ARBA" id="ARBA00022475"/>
    </source>
</evidence>
<dbReference type="FunFam" id="3.40.50.300:FF:000016">
    <property type="entry name" value="Oligopeptide ABC transporter ATP-binding component"/>
    <property type="match status" value="1"/>
</dbReference>
<evidence type="ECO:0000313" key="10">
    <source>
        <dbReference type="Proteomes" id="UP000585681"/>
    </source>
</evidence>
<dbReference type="InterPro" id="IPR013563">
    <property type="entry name" value="Oligopep_ABC_C"/>
</dbReference>
<keyword evidence="5" id="KW-0547">Nucleotide-binding</keyword>
<dbReference type="InterPro" id="IPR003593">
    <property type="entry name" value="AAA+_ATPase"/>
</dbReference>
<dbReference type="InterPro" id="IPR003439">
    <property type="entry name" value="ABC_transporter-like_ATP-bd"/>
</dbReference>
<dbReference type="PROSITE" id="PS00211">
    <property type="entry name" value="ABC_TRANSPORTER_1"/>
    <property type="match status" value="1"/>
</dbReference>
<dbReference type="RefSeq" id="WP_054539065.1">
    <property type="nucleotide sequence ID" value="NZ_JACIEQ010000014.1"/>
</dbReference>
<reference evidence="9 10" key="1">
    <citation type="submission" date="2020-08" db="EMBL/GenBank/DDBJ databases">
        <title>Genomic Encyclopedia of Type Strains, Phase IV (KMG-IV): sequencing the most valuable type-strain genomes for metagenomic binning, comparative biology and taxonomic classification.</title>
        <authorList>
            <person name="Goeker M."/>
        </authorList>
    </citation>
    <scope>NUCLEOTIDE SEQUENCE [LARGE SCALE GENOMIC DNA]</scope>
    <source>
        <strain evidence="9 10">DSM 105040</strain>
    </source>
</reference>
<dbReference type="GO" id="GO:0055085">
    <property type="term" value="P:transmembrane transport"/>
    <property type="evidence" value="ECO:0007669"/>
    <property type="project" value="UniProtKB-ARBA"/>
</dbReference>
<keyword evidence="10" id="KW-1185">Reference proteome</keyword>
<keyword evidence="7" id="KW-0472">Membrane</keyword>
<dbReference type="InterPro" id="IPR050388">
    <property type="entry name" value="ABC_Ni/Peptide_Import"/>
</dbReference>
<evidence type="ECO:0000256" key="3">
    <source>
        <dbReference type="ARBA" id="ARBA00022448"/>
    </source>
</evidence>
<evidence type="ECO:0000256" key="5">
    <source>
        <dbReference type="ARBA" id="ARBA00022741"/>
    </source>
</evidence>
<dbReference type="AlphaFoldDB" id="A0A840CPP9"/>
<keyword evidence="6 9" id="KW-0067">ATP-binding</keyword>
<dbReference type="InterPro" id="IPR027417">
    <property type="entry name" value="P-loop_NTPase"/>
</dbReference>
<evidence type="ECO:0000256" key="7">
    <source>
        <dbReference type="ARBA" id="ARBA00023136"/>
    </source>
</evidence>